<protein>
    <submittedName>
        <fullName evidence="1">Uncharacterized protein</fullName>
    </submittedName>
</protein>
<evidence type="ECO:0000313" key="1">
    <source>
        <dbReference type="EMBL" id="GAX56506.1"/>
    </source>
</evidence>
<dbReference type="AlphaFoldDB" id="A0A250VQY6"/>
<gene>
    <name evidence="1" type="ORF">SO3561_08074</name>
</gene>
<keyword evidence="2" id="KW-1185">Reference proteome</keyword>
<accession>A0A250VQY6</accession>
<dbReference type="EMBL" id="BDQI01000026">
    <property type="protein sequence ID" value="GAX56506.1"/>
    <property type="molecule type" value="Genomic_DNA"/>
</dbReference>
<dbReference type="Proteomes" id="UP000217446">
    <property type="component" value="Unassembled WGS sequence"/>
</dbReference>
<sequence>MSDPAVIVLPGDLVLPGVASSGAHLPEVAVPEPEPLDGP</sequence>
<reference evidence="2" key="1">
    <citation type="submission" date="2017-05" db="EMBL/GenBank/DDBJ databases">
        <title>Streptomyces olivochromogenes NBRC 3561 whole genome shotgun sequence.</title>
        <authorList>
            <person name="Dohra H."/>
            <person name="Kodani S."/>
        </authorList>
    </citation>
    <scope>NUCLEOTIDE SEQUENCE [LARGE SCALE GENOMIC DNA]</scope>
    <source>
        <strain evidence="2">NBRC 3561</strain>
    </source>
</reference>
<proteinExistence type="predicted"/>
<organism evidence="1 2">
    <name type="scientific">Streptomyces olivochromogenes</name>
    <dbReference type="NCBI Taxonomy" id="1963"/>
    <lineage>
        <taxon>Bacteria</taxon>
        <taxon>Bacillati</taxon>
        <taxon>Actinomycetota</taxon>
        <taxon>Actinomycetes</taxon>
        <taxon>Kitasatosporales</taxon>
        <taxon>Streptomycetaceae</taxon>
        <taxon>Streptomyces</taxon>
    </lineage>
</organism>
<comment type="caution">
    <text evidence="1">The sequence shown here is derived from an EMBL/GenBank/DDBJ whole genome shotgun (WGS) entry which is preliminary data.</text>
</comment>
<name>A0A250VQY6_STROL</name>
<evidence type="ECO:0000313" key="2">
    <source>
        <dbReference type="Proteomes" id="UP000217446"/>
    </source>
</evidence>